<sequence>MDSFLRKLKAQLEKKKQSDGKIIGERARLMDTVKNKLTTYYGNTIHARAQNIREMRQAIWDNKAQEFKDKNNLRKVVSEAIKPILKDLLHLKLLRRCLEGIVDVLCLPGPKSLDQVNDFMSLCQYHKSIPTQDGNKDKMNKSFLCR</sequence>
<dbReference type="OrthoDB" id="6435104at2759"/>
<reference evidence="1" key="1">
    <citation type="submission" date="2020-08" db="EMBL/GenBank/DDBJ databases">
        <title>Multicomponent nature underlies the extraordinary mechanical properties of spider dragline silk.</title>
        <authorList>
            <person name="Kono N."/>
            <person name="Nakamura H."/>
            <person name="Mori M."/>
            <person name="Yoshida Y."/>
            <person name="Ohtoshi R."/>
            <person name="Malay A.D."/>
            <person name="Moran D.A.P."/>
            <person name="Tomita M."/>
            <person name="Numata K."/>
            <person name="Arakawa K."/>
        </authorList>
    </citation>
    <scope>NUCLEOTIDE SEQUENCE</scope>
</reference>
<evidence type="ECO:0000313" key="1">
    <source>
        <dbReference type="EMBL" id="GFS68953.1"/>
    </source>
</evidence>
<comment type="caution">
    <text evidence="1">The sequence shown here is derived from an EMBL/GenBank/DDBJ whole genome shotgun (WGS) entry which is preliminary data.</text>
</comment>
<proteinExistence type="predicted"/>
<dbReference type="Proteomes" id="UP000887013">
    <property type="component" value="Unassembled WGS sequence"/>
</dbReference>
<dbReference type="AlphaFoldDB" id="A0A8X6MN47"/>
<dbReference type="EMBL" id="BMAW01049052">
    <property type="protein sequence ID" value="GFS68953.1"/>
    <property type="molecule type" value="Genomic_DNA"/>
</dbReference>
<accession>A0A8X6MN47</accession>
<organism evidence="1 2">
    <name type="scientific">Nephila pilipes</name>
    <name type="common">Giant wood spider</name>
    <name type="synonym">Nephila maculata</name>
    <dbReference type="NCBI Taxonomy" id="299642"/>
    <lineage>
        <taxon>Eukaryota</taxon>
        <taxon>Metazoa</taxon>
        <taxon>Ecdysozoa</taxon>
        <taxon>Arthropoda</taxon>
        <taxon>Chelicerata</taxon>
        <taxon>Arachnida</taxon>
        <taxon>Araneae</taxon>
        <taxon>Araneomorphae</taxon>
        <taxon>Entelegynae</taxon>
        <taxon>Araneoidea</taxon>
        <taxon>Nephilidae</taxon>
        <taxon>Nephila</taxon>
    </lineage>
</organism>
<keyword evidence="2" id="KW-1185">Reference proteome</keyword>
<gene>
    <name evidence="1" type="ORF">NPIL_609281</name>
</gene>
<evidence type="ECO:0000313" key="2">
    <source>
        <dbReference type="Proteomes" id="UP000887013"/>
    </source>
</evidence>
<protein>
    <submittedName>
        <fullName evidence="1">Uncharacterized protein</fullName>
    </submittedName>
</protein>
<name>A0A8X6MN47_NEPPI</name>